<feature type="domain" description="General stress protein FMN-binding split barrel" evidence="2">
    <location>
        <begin position="23"/>
        <end position="169"/>
    </location>
</feature>
<dbReference type="AlphaFoldDB" id="A0A7L7L4S6"/>
<sequence>MDSINQQQPEKNHQDLEGQSAGQKIKELAEKADTCFFCTKITTGLPLKVRPMSVRKVEENGNFYFLSASDSHKNADIKADSNVHLLFQGSTHSDYLSVFGTATISQDKAKIKELWNPILKTWFTEGQDDPRITVIKIQAHEGYYWDNKHGNTVAFAKILVGAVIGETLDDSIEGKLTI</sequence>
<dbReference type="InterPro" id="IPR012349">
    <property type="entry name" value="Split_barrel_FMN-bd"/>
</dbReference>
<dbReference type="SUPFAM" id="SSF50475">
    <property type="entry name" value="FMN-binding split barrel"/>
    <property type="match status" value="1"/>
</dbReference>
<dbReference type="PANTHER" id="PTHR34818:SF1">
    <property type="entry name" value="PROTEIN BLI-3"/>
    <property type="match status" value="1"/>
</dbReference>
<evidence type="ECO:0000313" key="4">
    <source>
        <dbReference type="Proteomes" id="UP000514509"/>
    </source>
</evidence>
<dbReference type="Pfam" id="PF16242">
    <property type="entry name" value="Pyrid_ox_like"/>
    <property type="match status" value="1"/>
</dbReference>
<evidence type="ECO:0000256" key="1">
    <source>
        <dbReference type="SAM" id="MobiDB-lite"/>
    </source>
</evidence>
<dbReference type="PANTHER" id="PTHR34818">
    <property type="entry name" value="PROTEIN BLI-3"/>
    <property type="match status" value="1"/>
</dbReference>
<dbReference type="Proteomes" id="UP000514509">
    <property type="component" value="Chromosome"/>
</dbReference>
<keyword evidence="4" id="KW-1185">Reference proteome</keyword>
<organism evidence="3 4">
    <name type="scientific">Adhaeribacter radiodurans</name>
    <dbReference type="NCBI Taxonomy" id="2745197"/>
    <lineage>
        <taxon>Bacteria</taxon>
        <taxon>Pseudomonadati</taxon>
        <taxon>Bacteroidota</taxon>
        <taxon>Cytophagia</taxon>
        <taxon>Cytophagales</taxon>
        <taxon>Hymenobacteraceae</taxon>
        <taxon>Adhaeribacter</taxon>
    </lineage>
</organism>
<dbReference type="Gene3D" id="2.30.110.10">
    <property type="entry name" value="Electron Transport, Fmn-binding Protein, Chain A"/>
    <property type="match status" value="1"/>
</dbReference>
<name>A0A7L7L4S6_9BACT</name>
<evidence type="ECO:0000313" key="3">
    <source>
        <dbReference type="EMBL" id="QMU27773.1"/>
    </source>
</evidence>
<dbReference type="InterPro" id="IPR038725">
    <property type="entry name" value="YdaG_split_barrel_FMN-bd"/>
</dbReference>
<accession>A0A7L7L4S6</accession>
<dbReference type="RefSeq" id="WP_182414965.1">
    <property type="nucleotide sequence ID" value="NZ_CP055153.1"/>
</dbReference>
<dbReference type="KEGG" id="add:HUW48_06815"/>
<gene>
    <name evidence="3" type="ORF">HUW48_06815</name>
</gene>
<evidence type="ECO:0000259" key="2">
    <source>
        <dbReference type="Pfam" id="PF16242"/>
    </source>
</evidence>
<reference evidence="3 4" key="1">
    <citation type="submission" date="2020-06" db="EMBL/GenBank/DDBJ databases">
        <authorList>
            <person name="Hwang Y.J."/>
        </authorList>
    </citation>
    <scope>NUCLEOTIDE SEQUENCE [LARGE SCALE GENOMIC DNA]</scope>
    <source>
        <strain evidence="3 4">KUDC8001</strain>
    </source>
</reference>
<dbReference type="EMBL" id="CP055153">
    <property type="protein sequence ID" value="QMU27773.1"/>
    <property type="molecule type" value="Genomic_DNA"/>
</dbReference>
<dbReference type="InterPro" id="IPR052917">
    <property type="entry name" value="Stress-Dev_Protein"/>
</dbReference>
<proteinExistence type="predicted"/>
<protein>
    <submittedName>
        <fullName evidence="3">Pyridoxamine 5'-phosphate oxidase family protein</fullName>
    </submittedName>
</protein>
<feature type="region of interest" description="Disordered" evidence="1">
    <location>
        <begin position="1"/>
        <end position="21"/>
    </location>
</feature>
<reference evidence="3 4" key="2">
    <citation type="submission" date="2020-08" db="EMBL/GenBank/DDBJ databases">
        <title>Adhaeribacter dokdonensis sp. nov., isolated from the rhizosphere of Elymus tsukushiensis, a plant native to the Dokdo Islands, Republic of Korea.</title>
        <authorList>
            <person name="Ghim S.Y."/>
        </authorList>
    </citation>
    <scope>NUCLEOTIDE SEQUENCE [LARGE SCALE GENOMIC DNA]</scope>
    <source>
        <strain evidence="3 4">KUDC8001</strain>
    </source>
</reference>